<proteinExistence type="predicted"/>
<reference evidence="1" key="2">
    <citation type="submission" date="2023-07" db="EMBL/GenBank/DDBJ databases">
        <authorList>
            <consortium name="Lawrence Berkeley National Laboratory"/>
            <person name="Haridas S."/>
            <person name="Hensen N."/>
            <person name="Bonometti L."/>
            <person name="Westerberg I."/>
            <person name="Brannstrom I.O."/>
            <person name="Guillou S."/>
            <person name="Cros-Aarteil S."/>
            <person name="Calhoun S."/>
            <person name="Kuo A."/>
            <person name="Mondo S."/>
            <person name="Pangilinan J."/>
            <person name="Riley R."/>
            <person name="LaButti K."/>
            <person name="Andreopoulos B."/>
            <person name="Lipzen A."/>
            <person name="Chen C."/>
            <person name="Yanf M."/>
            <person name="Daum C."/>
            <person name="Ng V."/>
            <person name="Clum A."/>
            <person name="Steindorff A."/>
            <person name="Ohm R."/>
            <person name="Martin F."/>
            <person name="Silar P."/>
            <person name="Natvig D."/>
            <person name="Lalanne C."/>
            <person name="Gautier V."/>
            <person name="Ament-velasquez S.L."/>
            <person name="Kruys A."/>
            <person name="Hutchinson M.I."/>
            <person name="Powell A.J."/>
            <person name="Barry K."/>
            <person name="Miller A.N."/>
            <person name="Grigoriev I.V."/>
            <person name="Debuchy R."/>
            <person name="Gladieux P."/>
            <person name="Thoren M.H."/>
            <person name="Johannesson H."/>
        </authorList>
    </citation>
    <scope>NUCLEOTIDE SEQUENCE</scope>
    <source>
        <strain evidence="1">FGSC 1904</strain>
    </source>
</reference>
<dbReference type="Proteomes" id="UP001281003">
    <property type="component" value="Unassembled WGS sequence"/>
</dbReference>
<evidence type="ECO:0000313" key="1">
    <source>
        <dbReference type="EMBL" id="KAK3396593.1"/>
    </source>
</evidence>
<keyword evidence="2" id="KW-1185">Reference proteome</keyword>
<evidence type="ECO:0000313" key="2">
    <source>
        <dbReference type="Proteomes" id="UP001281003"/>
    </source>
</evidence>
<protein>
    <submittedName>
        <fullName evidence="1">Uncharacterized protein</fullName>
    </submittedName>
</protein>
<gene>
    <name evidence="1" type="ORF">B0T20DRAFT_471436</name>
</gene>
<dbReference type="AlphaFoldDB" id="A0AAE0UA56"/>
<reference evidence="1" key="1">
    <citation type="journal article" date="2023" name="Mol. Phylogenet. Evol.">
        <title>Genome-scale phylogeny and comparative genomics of the fungal order Sordariales.</title>
        <authorList>
            <person name="Hensen N."/>
            <person name="Bonometti L."/>
            <person name="Westerberg I."/>
            <person name="Brannstrom I.O."/>
            <person name="Guillou S."/>
            <person name="Cros-Aarteil S."/>
            <person name="Calhoun S."/>
            <person name="Haridas S."/>
            <person name="Kuo A."/>
            <person name="Mondo S."/>
            <person name="Pangilinan J."/>
            <person name="Riley R."/>
            <person name="LaButti K."/>
            <person name="Andreopoulos B."/>
            <person name="Lipzen A."/>
            <person name="Chen C."/>
            <person name="Yan M."/>
            <person name="Daum C."/>
            <person name="Ng V."/>
            <person name="Clum A."/>
            <person name="Steindorff A."/>
            <person name="Ohm R.A."/>
            <person name="Martin F."/>
            <person name="Silar P."/>
            <person name="Natvig D.O."/>
            <person name="Lalanne C."/>
            <person name="Gautier V."/>
            <person name="Ament-Velasquez S.L."/>
            <person name="Kruys A."/>
            <person name="Hutchinson M.I."/>
            <person name="Powell A.J."/>
            <person name="Barry K."/>
            <person name="Miller A.N."/>
            <person name="Grigoriev I.V."/>
            <person name="Debuchy R."/>
            <person name="Gladieux P."/>
            <person name="Hiltunen Thoren M."/>
            <person name="Johannesson H."/>
        </authorList>
    </citation>
    <scope>NUCLEOTIDE SEQUENCE</scope>
    <source>
        <strain evidence="1">FGSC 1904</strain>
    </source>
</reference>
<name>A0AAE0UA56_SORBR</name>
<accession>A0AAE0UA56</accession>
<dbReference type="EMBL" id="JAUTDP010000009">
    <property type="protein sequence ID" value="KAK3396593.1"/>
    <property type="molecule type" value="Genomic_DNA"/>
</dbReference>
<organism evidence="1 2">
    <name type="scientific">Sordaria brevicollis</name>
    <dbReference type="NCBI Taxonomy" id="83679"/>
    <lineage>
        <taxon>Eukaryota</taxon>
        <taxon>Fungi</taxon>
        <taxon>Dikarya</taxon>
        <taxon>Ascomycota</taxon>
        <taxon>Pezizomycotina</taxon>
        <taxon>Sordariomycetes</taxon>
        <taxon>Sordariomycetidae</taxon>
        <taxon>Sordariales</taxon>
        <taxon>Sordariaceae</taxon>
        <taxon>Sordaria</taxon>
    </lineage>
</organism>
<sequence>MYLMALLGSLAFPPSGPGWGGGVGIARKLAKCVHEDVDGAPLGAARGVGAGFWRRLGEEWRPEMVVEKVDLRAPAGPVHVLFQIDTARTLSFIVRNWGIDAGKGSHIRRRIRFSTYTIGGLVKAGYPADAGYHNLDRIAAVVQLLPKHDQTADFEREPPSKCVRDFQRQSGRAIPWQAYAAMSVTRFNNGVADTKITRSAEDQRAECIPEAWEPERPSMLSIKCVSPPKAQATKSPGLIFHPYVKARLYLTIWGSWEASSKPG</sequence>
<comment type="caution">
    <text evidence="1">The sequence shown here is derived from an EMBL/GenBank/DDBJ whole genome shotgun (WGS) entry which is preliminary data.</text>
</comment>